<evidence type="ECO:0000259" key="6">
    <source>
        <dbReference type="PROSITE" id="PS50109"/>
    </source>
</evidence>
<dbReference type="SMART" id="SM00387">
    <property type="entry name" value="HATPase_c"/>
    <property type="match status" value="1"/>
</dbReference>
<dbReference type="SMART" id="SM00448">
    <property type="entry name" value="REC"/>
    <property type="match status" value="1"/>
</dbReference>
<dbReference type="SUPFAM" id="SSF55874">
    <property type="entry name" value="ATPase domain of HSP90 chaperone/DNA topoisomerase II/histidine kinase"/>
    <property type="match status" value="1"/>
</dbReference>
<name>A0A6M1RPK6_9BACT</name>
<dbReference type="PROSITE" id="PS50109">
    <property type="entry name" value="HIS_KIN"/>
    <property type="match status" value="1"/>
</dbReference>
<gene>
    <name evidence="8" type="ORF">G4L39_04160</name>
</gene>
<dbReference type="EMBL" id="JAAKYA010000023">
    <property type="protein sequence ID" value="NGO38595.1"/>
    <property type="molecule type" value="Genomic_DNA"/>
</dbReference>
<dbReference type="InterPro" id="IPR036890">
    <property type="entry name" value="HATPase_C_sf"/>
</dbReference>
<dbReference type="Pfam" id="PF00072">
    <property type="entry name" value="Response_reg"/>
    <property type="match status" value="1"/>
</dbReference>
<reference evidence="8 9" key="1">
    <citation type="submission" date="2020-02" db="EMBL/GenBank/DDBJ databases">
        <title>Draft genome sequence of Limisphaera ngatamarikiensis NGM72.4T, a thermophilic Verrucomicrobia grouped in subdivision 3.</title>
        <authorList>
            <person name="Carere C.R."/>
            <person name="Steen J."/>
            <person name="Hugenholtz P."/>
            <person name="Stott M.B."/>
        </authorList>
    </citation>
    <scope>NUCLEOTIDE SEQUENCE [LARGE SCALE GENOMIC DNA]</scope>
    <source>
        <strain evidence="8 9">NGM72.4</strain>
    </source>
</reference>
<dbReference type="InterPro" id="IPR011006">
    <property type="entry name" value="CheY-like_superfamily"/>
</dbReference>
<feature type="domain" description="Response regulatory" evidence="7">
    <location>
        <begin position="52"/>
        <end position="165"/>
    </location>
</feature>
<evidence type="ECO:0000259" key="7">
    <source>
        <dbReference type="PROSITE" id="PS50110"/>
    </source>
</evidence>
<feature type="region of interest" description="Disordered" evidence="5">
    <location>
        <begin position="1"/>
        <end position="28"/>
    </location>
</feature>
<feature type="domain" description="Histidine kinase" evidence="6">
    <location>
        <begin position="207"/>
        <end position="450"/>
    </location>
</feature>
<dbReference type="PANTHER" id="PTHR43547:SF2">
    <property type="entry name" value="HYBRID SIGNAL TRANSDUCTION HISTIDINE KINASE C"/>
    <property type="match status" value="1"/>
</dbReference>
<dbReference type="InterPro" id="IPR003661">
    <property type="entry name" value="HisK_dim/P_dom"/>
</dbReference>
<dbReference type="GO" id="GO:0000155">
    <property type="term" value="F:phosphorelay sensor kinase activity"/>
    <property type="evidence" value="ECO:0007669"/>
    <property type="project" value="InterPro"/>
</dbReference>
<dbReference type="InterPro" id="IPR036097">
    <property type="entry name" value="HisK_dim/P_sf"/>
</dbReference>
<sequence length="459" mass="51149">MSPVRCPYERGEFAGAQPRQESHQRGTNMSTTLIPDAAKTAPVNALPHRKPVLLIVDDEEGPRQSLHVIFKDEFEVLLAPDGPTAIALAQQHPVDVAITDIRMAGMSGIEVLERLKHVNPGIEVVVITAYETTETIRQALRLQACDYINKPFDVATIRAAVRRALQRHTLDYELRNNAEHVQALRAELQNQRISEQIAQTRGEIYASIIHDINGPLTVISGYLQMLNQRLSQTDRLEGPDMEFLRDRLRVITRQVTNCIEISRRYLSYLKRGGEDAVSGRVEQLLGDLAQLVRVHPSAQRHQFVLEPVAEPVAVRTNGTDFIQVLLNLIVNAFQCTPEPHRVEVRGRVLETPLELSQFRDGPQTRFINMEGFDNTLPLLAMEVSDNGPGMTPEVLSRIFDPWFTTKDRQQGTGLGLNIVQRLVKAARGAVHVKTIPGQGTTFTVYFPAVRLPAGGTGGV</sequence>
<dbReference type="RefSeq" id="WP_165106147.1">
    <property type="nucleotide sequence ID" value="NZ_JAAKYA010000023.1"/>
</dbReference>
<evidence type="ECO:0000256" key="4">
    <source>
        <dbReference type="PROSITE-ProRule" id="PRU00169"/>
    </source>
</evidence>
<organism evidence="8 9">
    <name type="scientific">Limisphaera ngatamarikiensis</name>
    <dbReference type="NCBI Taxonomy" id="1324935"/>
    <lineage>
        <taxon>Bacteria</taxon>
        <taxon>Pseudomonadati</taxon>
        <taxon>Verrucomicrobiota</taxon>
        <taxon>Verrucomicrobiia</taxon>
        <taxon>Limisphaerales</taxon>
        <taxon>Limisphaeraceae</taxon>
        <taxon>Limisphaera</taxon>
    </lineage>
</organism>
<comment type="catalytic activity">
    <reaction evidence="1">
        <text>ATP + protein L-histidine = ADP + protein N-phospho-L-histidine.</text>
        <dbReference type="EC" id="2.7.13.3"/>
    </reaction>
</comment>
<evidence type="ECO:0000256" key="3">
    <source>
        <dbReference type="ARBA" id="ARBA00022553"/>
    </source>
</evidence>
<feature type="modified residue" description="4-aspartylphosphate" evidence="4">
    <location>
        <position position="100"/>
    </location>
</feature>
<dbReference type="SUPFAM" id="SSF52172">
    <property type="entry name" value="CheY-like"/>
    <property type="match status" value="1"/>
</dbReference>
<dbReference type="InterPro" id="IPR001789">
    <property type="entry name" value="Sig_transdc_resp-reg_receiver"/>
</dbReference>
<dbReference type="Gene3D" id="3.40.50.2300">
    <property type="match status" value="1"/>
</dbReference>
<comment type="caution">
    <text evidence="8">The sequence shown here is derived from an EMBL/GenBank/DDBJ whole genome shotgun (WGS) entry which is preliminary data.</text>
</comment>
<dbReference type="PRINTS" id="PR00344">
    <property type="entry name" value="BCTRLSENSOR"/>
</dbReference>
<dbReference type="PANTHER" id="PTHR43547">
    <property type="entry name" value="TWO-COMPONENT HISTIDINE KINASE"/>
    <property type="match status" value="1"/>
</dbReference>
<dbReference type="CDD" id="cd17536">
    <property type="entry name" value="REC_YesN-like"/>
    <property type="match status" value="1"/>
</dbReference>
<protein>
    <recommendedName>
        <fullName evidence="2">histidine kinase</fullName>
        <ecNumber evidence="2">2.7.13.3</ecNumber>
    </recommendedName>
</protein>
<dbReference type="Gene3D" id="3.30.565.10">
    <property type="entry name" value="Histidine kinase-like ATPase, C-terminal domain"/>
    <property type="match status" value="1"/>
</dbReference>
<keyword evidence="3 4" id="KW-0597">Phosphoprotein</keyword>
<dbReference type="CDD" id="cd00082">
    <property type="entry name" value="HisKA"/>
    <property type="match status" value="1"/>
</dbReference>
<dbReference type="EC" id="2.7.13.3" evidence="2"/>
<dbReference type="InterPro" id="IPR004358">
    <property type="entry name" value="Sig_transdc_His_kin-like_C"/>
</dbReference>
<dbReference type="Gene3D" id="1.10.287.130">
    <property type="match status" value="1"/>
</dbReference>
<evidence type="ECO:0000313" key="9">
    <source>
        <dbReference type="Proteomes" id="UP000477311"/>
    </source>
</evidence>
<dbReference type="PROSITE" id="PS50110">
    <property type="entry name" value="RESPONSE_REGULATORY"/>
    <property type="match status" value="1"/>
</dbReference>
<accession>A0A6M1RPK6</accession>
<dbReference type="AlphaFoldDB" id="A0A6M1RPK6"/>
<dbReference type="Pfam" id="PF02518">
    <property type="entry name" value="HATPase_c"/>
    <property type="match status" value="1"/>
</dbReference>
<dbReference type="InterPro" id="IPR003594">
    <property type="entry name" value="HATPase_dom"/>
</dbReference>
<dbReference type="InterPro" id="IPR005467">
    <property type="entry name" value="His_kinase_dom"/>
</dbReference>
<evidence type="ECO:0000256" key="2">
    <source>
        <dbReference type="ARBA" id="ARBA00012438"/>
    </source>
</evidence>
<evidence type="ECO:0000256" key="5">
    <source>
        <dbReference type="SAM" id="MobiDB-lite"/>
    </source>
</evidence>
<keyword evidence="9" id="KW-1185">Reference proteome</keyword>
<proteinExistence type="predicted"/>
<evidence type="ECO:0000256" key="1">
    <source>
        <dbReference type="ARBA" id="ARBA00000085"/>
    </source>
</evidence>
<evidence type="ECO:0000313" key="8">
    <source>
        <dbReference type="EMBL" id="NGO38595.1"/>
    </source>
</evidence>
<dbReference type="SUPFAM" id="SSF47384">
    <property type="entry name" value="Homodimeric domain of signal transducing histidine kinase"/>
    <property type="match status" value="1"/>
</dbReference>
<dbReference type="Proteomes" id="UP000477311">
    <property type="component" value="Unassembled WGS sequence"/>
</dbReference>